<proteinExistence type="predicted"/>
<accession>A0ABN7SJ31</accession>
<organism evidence="2 3">
    <name type="scientific">Oikopleura dioica</name>
    <name type="common">Tunicate</name>
    <dbReference type="NCBI Taxonomy" id="34765"/>
    <lineage>
        <taxon>Eukaryota</taxon>
        <taxon>Metazoa</taxon>
        <taxon>Chordata</taxon>
        <taxon>Tunicata</taxon>
        <taxon>Appendicularia</taxon>
        <taxon>Copelata</taxon>
        <taxon>Oikopleuridae</taxon>
        <taxon>Oikopleura</taxon>
    </lineage>
</organism>
<protein>
    <submittedName>
        <fullName evidence="2">Oidioi.mRNA.OKI2018_I69.chr1.g39.t1.cds</fullName>
    </submittedName>
</protein>
<name>A0ABN7SJ31_OIKDI</name>
<dbReference type="InterPro" id="IPR000048">
    <property type="entry name" value="IQ_motif_EF-hand-BS"/>
</dbReference>
<dbReference type="Pfam" id="PF00612">
    <property type="entry name" value="IQ"/>
    <property type="match status" value="2"/>
</dbReference>
<feature type="region of interest" description="Disordered" evidence="1">
    <location>
        <begin position="208"/>
        <end position="238"/>
    </location>
</feature>
<evidence type="ECO:0000313" key="3">
    <source>
        <dbReference type="Proteomes" id="UP001158576"/>
    </source>
</evidence>
<gene>
    <name evidence="2" type="ORF">OKIOD_LOCUS8804</name>
</gene>
<keyword evidence="3" id="KW-1185">Reference proteome</keyword>
<dbReference type="Proteomes" id="UP001158576">
    <property type="component" value="Chromosome 1"/>
</dbReference>
<dbReference type="PROSITE" id="PS50096">
    <property type="entry name" value="IQ"/>
    <property type="match status" value="2"/>
</dbReference>
<evidence type="ECO:0000313" key="2">
    <source>
        <dbReference type="EMBL" id="CAG5101869.1"/>
    </source>
</evidence>
<evidence type="ECO:0000256" key="1">
    <source>
        <dbReference type="SAM" id="MobiDB-lite"/>
    </source>
</evidence>
<reference evidence="2 3" key="1">
    <citation type="submission" date="2021-04" db="EMBL/GenBank/DDBJ databases">
        <authorList>
            <person name="Bliznina A."/>
        </authorList>
    </citation>
    <scope>NUCLEOTIDE SEQUENCE [LARGE SCALE GENOMIC DNA]</scope>
</reference>
<sequence length="331" mass="39867">MSQYLSQKDKYDIVEEIYKHGQAAEKQRFKEFVSATRMQRWWRGRIARIRLTNAVEAASTVSRFMGAVKAKKILMRCIKKRVLLDQREFFDQKIVKFQALWRGYASRKNKFSYYQWKRDLAKLEIINEITLRNLKQYKIMKQLEEAQQKNEKENKLEKNRPNYEPINYLTCTSTQIVDRSKVIHKKKRSEIIPSCMINVFEEKKPPVQLNPIKSRGRPKGPFRSEAAVNKQKMRAPSPTLRVATPYDFHKNKKQYENKLWWIRRIQDPMKFEKVSKPSYERTLWGLTKFYPGELTTFNLRDEYEDPNRPKFRSQVRSIPLFDQFGRTYNER</sequence>
<dbReference type="EMBL" id="OU015566">
    <property type="protein sequence ID" value="CAG5101869.1"/>
    <property type="molecule type" value="Genomic_DNA"/>
</dbReference>